<dbReference type="InterPro" id="IPR017441">
    <property type="entry name" value="Protein_kinase_ATP_BS"/>
</dbReference>
<organism evidence="21 22">
    <name type="scientific">Durusdinium trenchii</name>
    <dbReference type="NCBI Taxonomy" id="1381693"/>
    <lineage>
        <taxon>Eukaryota</taxon>
        <taxon>Sar</taxon>
        <taxon>Alveolata</taxon>
        <taxon>Dinophyceae</taxon>
        <taxon>Suessiales</taxon>
        <taxon>Symbiodiniaceae</taxon>
        <taxon>Durusdinium</taxon>
    </lineage>
</organism>
<dbReference type="SMART" id="SM01052">
    <property type="entry name" value="CAP_GLY"/>
    <property type="match status" value="1"/>
</dbReference>
<evidence type="ECO:0000256" key="13">
    <source>
        <dbReference type="ARBA" id="ARBA00023186"/>
    </source>
</evidence>
<dbReference type="InterPro" id="IPR000719">
    <property type="entry name" value="Prot_kinase_dom"/>
</dbReference>
<keyword evidence="10 16" id="KW-0547">Nucleotide-binding</keyword>
<feature type="domain" description="CAP-Gly" evidence="20">
    <location>
        <begin position="978"/>
        <end position="1008"/>
    </location>
</feature>
<evidence type="ECO:0000313" key="21">
    <source>
        <dbReference type="EMBL" id="CAK9096991.1"/>
    </source>
</evidence>
<dbReference type="Gene3D" id="2.30.30.190">
    <property type="entry name" value="CAP Gly-rich-like domain"/>
    <property type="match status" value="1"/>
</dbReference>
<evidence type="ECO:0000256" key="12">
    <source>
        <dbReference type="ARBA" id="ARBA00022840"/>
    </source>
</evidence>
<keyword evidence="6" id="KW-0723">Serine/threonine-protein kinase</keyword>
<evidence type="ECO:0000256" key="11">
    <source>
        <dbReference type="ARBA" id="ARBA00022777"/>
    </source>
</evidence>
<dbReference type="PROSITE" id="PS50011">
    <property type="entry name" value="PROTEIN_KINASE_DOM"/>
    <property type="match status" value="1"/>
</dbReference>
<dbReference type="InterPro" id="IPR018490">
    <property type="entry name" value="cNMP-bd_dom_sf"/>
</dbReference>
<evidence type="ECO:0000256" key="4">
    <source>
        <dbReference type="ARBA" id="ARBA00012513"/>
    </source>
</evidence>
<keyword evidence="12 16" id="KW-0067">ATP-binding</keyword>
<dbReference type="InterPro" id="IPR032675">
    <property type="entry name" value="LRR_dom_sf"/>
</dbReference>
<evidence type="ECO:0000256" key="16">
    <source>
        <dbReference type="PROSITE-ProRule" id="PRU10141"/>
    </source>
</evidence>
<dbReference type="InterPro" id="IPR011009">
    <property type="entry name" value="Kinase-like_dom_sf"/>
</dbReference>
<gene>
    <name evidence="21" type="ORF">SCF082_LOCUS45515</name>
</gene>
<dbReference type="SUPFAM" id="SSF51206">
    <property type="entry name" value="cAMP-binding domain-like"/>
    <property type="match status" value="1"/>
</dbReference>
<dbReference type="InterPro" id="IPR029071">
    <property type="entry name" value="Ubiquitin-like_domsf"/>
</dbReference>
<evidence type="ECO:0000256" key="15">
    <source>
        <dbReference type="ARBA" id="ARBA00048679"/>
    </source>
</evidence>
<evidence type="ECO:0000256" key="9">
    <source>
        <dbReference type="ARBA" id="ARBA00022737"/>
    </source>
</evidence>
<protein>
    <recommendedName>
        <fullName evidence="4">non-specific serine/threonine protein kinase</fullName>
        <ecNumber evidence="4">2.7.11.1</ecNumber>
    </recommendedName>
</protein>
<keyword evidence="22" id="KW-1185">Reference proteome</keyword>
<feature type="domain" description="Cyclic nucleotide-binding" evidence="19">
    <location>
        <begin position="862"/>
        <end position="950"/>
    </location>
</feature>
<dbReference type="Gene3D" id="2.60.120.10">
    <property type="entry name" value="Jelly Rolls"/>
    <property type="match status" value="1"/>
</dbReference>
<dbReference type="InterPro" id="IPR014710">
    <property type="entry name" value="RmlC-like_jellyroll"/>
</dbReference>
<comment type="caution">
    <text evidence="21">The sequence shown here is derived from an EMBL/GenBank/DDBJ whole genome shotgun (WGS) entry which is preliminary data.</text>
</comment>
<dbReference type="PANTHER" id="PTHR43671">
    <property type="entry name" value="SERINE/THREONINE-PROTEIN KINASE NEK"/>
    <property type="match status" value="1"/>
</dbReference>
<evidence type="ECO:0000259" key="19">
    <source>
        <dbReference type="PROSITE" id="PS50042"/>
    </source>
</evidence>
<comment type="catalytic activity">
    <reaction evidence="14">
        <text>L-threonyl-[protein] + ATP = O-phospho-L-threonyl-[protein] + ADP + H(+)</text>
        <dbReference type="Rhea" id="RHEA:46608"/>
        <dbReference type="Rhea" id="RHEA-COMP:11060"/>
        <dbReference type="Rhea" id="RHEA-COMP:11605"/>
        <dbReference type="ChEBI" id="CHEBI:15378"/>
        <dbReference type="ChEBI" id="CHEBI:30013"/>
        <dbReference type="ChEBI" id="CHEBI:30616"/>
        <dbReference type="ChEBI" id="CHEBI:61977"/>
        <dbReference type="ChEBI" id="CHEBI:456216"/>
        <dbReference type="EC" id="2.7.11.1"/>
    </reaction>
</comment>
<keyword evidence="13" id="KW-0143">Chaperone</keyword>
<dbReference type="Proteomes" id="UP001642464">
    <property type="component" value="Unassembled WGS sequence"/>
</dbReference>
<evidence type="ECO:0000313" key="22">
    <source>
        <dbReference type="Proteomes" id="UP001642464"/>
    </source>
</evidence>
<dbReference type="SUPFAM" id="SSF74924">
    <property type="entry name" value="Cap-Gly domain"/>
    <property type="match status" value="1"/>
</dbReference>
<dbReference type="SUPFAM" id="SSF52047">
    <property type="entry name" value="RNI-like"/>
    <property type="match status" value="1"/>
</dbReference>
<dbReference type="CDD" id="cd00038">
    <property type="entry name" value="CAP_ED"/>
    <property type="match status" value="1"/>
</dbReference>
<feature type="domain" description="Protein kinase" evidence="18">
    <location>
        <begin position="370"/>
        <end position="650"/>
    </location>
</feature>
<evidence type="ECO:0000259" key="18">
    <source>
        <dbReference type="PROSITE" id="PS50011"/>
    </source>
</evidence>
<keyword evidence="8" id="KW-0808">Transferase</keyword>
<evidence type="ECO:0000256" key="6">
    <source>
        <dbReference type="ARBA" id="ARBA00022527"/>
    </source>
</evidence>
<dbReference type="Pfam" id="PF01302">
    <property type="entry name" value="CAP_GLY"/>
    <property type="match status" value="1"/>
</dbReference>
<comment type="subcellular location">
    <subcellularLocation>
        <location evidence="1">Cytoplasm</location>
    </subcellularLocation>
</comment>
<dbReference type="SMART" id="SM00100">
    <property type="entry name" value="cNMP"/>
    <property type="match status" value="1"/>
</dbReference>
<accession>A0ABP0R8U1</accession>
<evidence type="ECO:0000256" key="1">
    <source>
        <dbReference type="ARBA" id="ARBA00004496"/>
    </source>
</evidence>
<dbReference type="SMART" id="SM00220">
    <property type="entry name" value="S_TKc"/>
    <property type="match status" value="1"/>
</dbReference>
<comment type="similarity">
    <text evidence="2">Belongs to the TBCE family.</text>
</comment>
<evidence type="ECO:0000256" key="2">
    <source>
        <dbReference type="ARBA" id="ARBA00006286"/>
    </source>
</evidence>
<dbReference type="CDD" id="cd14014">
    <property type="entry name" value="STKc_PknB_like"/>
    <property type="match status" value="1"/>
</dbReference>
<evidence type="ECO:0000256" key="7">
    <source>
        <dbReference type="ARBA" id="ARBA00022614"/>
    </source>
</evidence>
<keyword evidence="7" id="KW-0433">Leucine-rich repeat</keyword>
<dbReference type="InterPro" id="IPR044079">
    <property type="entry name" value="Ubl_TBCE"/>
</dbReference>
<dbReference type="EMBL" id="CAXAMM010041040">
    <property type="protein sequence ID" value="CAK9096991.1"/>
    <property type="molecule type" value="Genomic_DNA"/>
</dbReference>
<evidence type="ECO:0000256" key="5">
    <source>
        <dbReference type="ARBA" id="ARBA00022490"/>
    </source>
</evidence>
<dbReference type="SUPFAM" id="SSF56112">
    <property type="entry name" value="Protein kinase-like (PK-like)"/>
    <property type="match status" value="1"/>
</dbReference>
<dbReference type="CDD" id="cd17044">
    <property type="entry name" value="Ubl_TBCE"/>
    <property type="match status" value="1"/>
</dbReference>
<dbReference type="PROSITE" id="PS50042">
    <property type="entry name" value="CNMP_BINDING_3"/>
    <property type="match status" value="1"/>
</dbReference>
<evidence type="ECO:0000256" key="14">
    <source>
        <dbReference type="ARBA" id="ARBA00047899"/>
    </source>
</evidence>
<dbReference type="Pfam" id="PF00027">
    <property type="entry name" value="cNMP_binding"/>
    <property type="match status" value="1"/>
</dbReference>
<dbReference type="InterPro" id="IPR036859">
    <property type="entry name" value="CAP-Gly_dom_sf"/>
</dbReference>
<evidence type="ECO:0000256" key="8">
    <source>
        <dbReference type="ARBA" id="ARBA00022679"/>
    </source>
</evidence>
<name>A0ABP0R8U1_9DINO</name>
<dbReference type="PROSITE" id="PS00107">
    <property type="entry name" value="PROTEIN_KINASE_ATP"/>
    <property type="match status" value="1"/>
</dbReference>
<comment type="catalytic activity">
    <reaction evidence="15">
        <text>L-seryl-[protein] + ATP = O-phospho-L-seryl-[protein] + ADP + H(+)</text>
        <dbReference type="Rhea" id="RHEA:17989"/>
        <dbReference type="Rhea" id="RHEA-COMP:9863"/>
        <dbReference type="Rhea" id="RHEA-COMP:11604"/>
        <dbReference type="ChEBI" id="CHEBI:15378"/>
        <dbReference type="ChEBI" id="CHEBI:29999"/>
        <dbReference type="ChEBI" id="CHEBI:30616"/>
        <dbReference type="ChEBI" id="CHEBI:83421"/>
        <dbReference type="ChEBI" id="CHEBI:456216"/>
        <dbReference type="EC" id="2.7.11.1"/>
    </reaction>
</comment>
<evidence type="ECO:0000256" key="10">
    <source>
        <dbReference type="ARBA" id="ARBA00022741"/>
    </source>
</evidence>
<feature type="region of interest" description="Disordered" evidence="17">
    <location>
        <begin position="1"/>
        <end position="20"/>
    </location>
</feature>
<dbReference type="InterPro" id="IPR000938">
    <property type="entry name" value="CAP-Gly_domain"/>
</dbReference>
<dbReference type="PROSITE" id="PS50245">
    <property type="entry name" value="CAP_GLY_2"/>
    <property type="match status" value="1"/>
</dbReference>
<sequence length="1520" mass="168191">MGHSTSSESTASSESPSPSSLLWVKVRTGSKLQTPTALNGDNIIKICRWLQGKPHSWRMYVTISVGRGQGQTEIVQVKNQGDSEVSFSHTPIPFTLEDIVAHEHTTGLGPRATSLASMSLASTLLDRRIPEMTIKVFRVRRLCQDALVGMARLPISTTELAGTSRDHSIYLGNGCGMITVRCSFNCSVADLPNLQSVLAYPKRHSLAKFAQALAQLLQGEDGLELLRRALPPAIHVRAENSKEGTAVMQSFLVSLCNQVSMLSEDESDAEVMQRLAPLSRSIQDFIAQYTSSESDVANLAERWLGETFSLCARKAGNSQKLASMNHYMIKEFLRKGEQYPGLDHLVPIDRDGHQIPDWVNSPLPVRRDYVPHEAILGKGMFGTVWRAMDSRSGHWYAVKKSHTYRQATVAREREVTNHVLMNPHPFIVQIFGNHFIESGTGFSSLVMEFCAGGDLQDKVNAGHLLGEYHMPKEALTWLAEIFLGLEHLHLVLGTLQRDLKPRNVVFSQHGRAKLTDFGMGRIGLVSTGEFTLQNCPPGSPAYVAPEVVLQKPYDCKADIYSFGVVCWNVLTGGIRDAAGDWSTPCCPFSAHNFMKLANNHRLLERYVKTPQRNSARPLPSDEASDFVLALTKPDPDQRLDHGKIRATRFMSALNLPPAEARRSQIEESLTLAEQHRTRPGKKAKASAAEKARKMCLFADRTLEQSAQLGDGLNQSKLIVQACSELMALEVVGVEYDEAARSDPVRFAFYPGELDGLAWTLQSHSITLVCSGLHGMSKACSVHRHPNFASAVFVKDRDEGMDPLIDVEIRQDTLGPIEDMDAAVMGVEQMADAEFFEEVCNDLLEPLGVPPGSSTALRGFFEFQRAKQGTVLWEPGDPADFAFLLVTGHVDVLDEFCDRFGRQVESFVECSVPGQFTGELNLFTGESRKNKIVATEDLSMWTLTLDRFQRMRREALPLAFAFQSIALRYAAHRMHLSMLDGHEGLGKHNGSYQGNQLFTCPQGHGSFAKVEKVELGMSVQRAIAEKYFAAALPDAARKSTREETFDAMEYVDSKGREKSKSVELVGRYDIEQRQQRLEGFVEISLAESCLATRYPEDIWSGDWSFPNLKSLWLDKTLISEWADVAAICELCPNLEWLSLSRSVNMSKKYKKVFSVCFWCPGVSECLVLKPFICKVRTLVLNSTRVTWADLLALDGLGLFPHLEHLHLAQNGLEVDPSVDPGWTVIEAESRHLPLPKLQSLVLDSNKISDWTVLRRAIAAFPSLQALHLNNNLLGESIEGLAAAAADQTPRRLTGLFLNENKLASWRSIGALANYALLELKVQRIPLTDSGSPLASPMLLRQILIALMPTLLRLNASEVTVKERTAAERYFLSVAQLDNPIVKGLAESCKISEHVERLRAIHGNVVGGDVTEHSQASRSALFNALVEVTLRPVGAAIVEKPVTKKKVPHTMTVAELKRLAHLLFKQVPLDRLTLTLADDGLPFGVPLDDEVRELGFFGIGDGAEIRVDDLADIPCKGLACLS</sequence>
<evidence type="ECO:0000259" key="20">
    <source>
        <dbReference type="PROSITE" id="PS50245"/>
    </source>
</evidence>
<dbReference type="Gene3D" id="3.10.20.90">
    <property type="entry name" value="Phosphatidylinositol 3-kinase Catalytic Subunit, Chain A, domain 1"/>
    <property type="match status" value="1"/>
</dbReference>
<feature type="binding site" evidence="16">
    <location>
        <position position="400"/>
    </location>
    <ligand>
        <name>ATP</name>
        <dbReference type="ChEBI" id="CHEBI:30616"/>
    </ligand>
</feature>
<keyword evidence="11" id="KW-0418">Kinase</keyword>
<dbReference type="Gene3D" id="3.80.10.10">
    <property type="entry name" value="Ribonuclease Inhibitor"/>
    <property type="match status" value="2"/>
</dbReference>
<dbReference type="InterPro" id="IPR050660">
    <property type="entry name" value="NEK_Ser/Thr_kinase"/>
</dbReference>
<keyword evidence="9" id="KW-0677">Repeat</keyword>
<evidence type="ECO:0000256" key="17">
    <source>
        <dbReference type="SAM" id="MobiDB-lite"/>
    </source>
</evidence>
<keyword evidence="5" id="KW-0963">Cytoplasm</keyword>
<reference evidence="21 22" key="1">
    <citation type="submission" date="2024-02" db="EMBL/GenBank/DDBJ databases">
        <authorList>
            <person name="Chen Y."/>
            <person name="Shah S."/>
            <person name="Dougan E. K."/>
            <person name="Thang M."/>
            <person name="Chan C."/>
        </authorList>
    </citation>
    <scope>NUCLEOTIDE SEQUENCE [LARGE SCALE GENOMIC DNA]</scope>
</reference>
<evidence type="ECO:0000256" key="3">
    <source>
        <dbReference type="ARBA" id="ARBA00010886"/>
    </source>
</evidence>
<dbReference type="Gene3D" id="1.10.510.10">
    <property type="entry name" value="Transferase(Phosphotransferase) domain 1"/>
    <property type="match status" value="1"/>
</dbReference>
<proteinExistence type="inferred from homology"/>
<dbReference type="Pfam" id="PF00069">
    <property type="entry name" value="Pkinase"/>
    <property type="match status" value="1"/>
</dbReference>
<dbReference type="SUPFAM" id="SSF54236">
    <property type="entry name" value="Ubiquitin-like"/>
    <property type="match status" value="1"/>
</dbReference>
<dbReference type="EC" id="2.7.11.1" evidence="4"/>
<dbReference type="InterPro" id="IPR000595">
    <property type="entry name" value="cNMP-bd_dom"/>
</dbReference>
<comment type="similarity">
    <text evidence="3">Belongs to the protein kinase superfamily. NEK Ser/Thr protein kinase family. NIMA subfamily.</text>
</comment>
<dbReference type="PANTHER" id="PTHR43671:SF98">
    <property type="entry name" value="SERINE_THREONINE-PROTEIN KINASE NEK11"/>
    <property type="match status" value="1"/>
</dbReference>